<evidence type="ECO:0000313" key="2">
    <source>
        <dbReference type="Proteomes" id="UP000190541"/>
    </source>
</evidence>
<proteinExistence type="predicted"/>
<organism evidence="1 2">
    <name type="scientific">Parapedobacter luteus</name>
    <dbReference type="NCBI Taxonomy" id="623280"/>
    <lineage>
        <taxon>Bacteria</taxon>
        <taxon>Pseudomonadati</taxon>
        <taxon>Bacteroidota</taxon>
        <taxon>Sphingobacteriia</taxon>
        <taxon>Sphingobacteriales</taxon>
        <taxon>Sphingobacteriaceae</taxon>
        <taxon>Parapedobacter</taxon>
    </lineage>
</organism>
<dbReference type="STRING" id="623280.SAMN05660226_00115"/>
<protein>
    <submittedName>
        <fullName evidence="1">Uncharacterized protein</fullName>
    </submittedName>
</protein>
<reference evidence="1 2" key="1">
    <citation type="submission" date="2017-02" db="EMBL/GenBank/DDBJ databases">
        <authorList>
            <person name="Peterson S.W."/>
        </authorList>
    </citation>
    <scope>NUCLEOTIDE SEQUENCE [LARGE SCALE GENOMIC DNA]</scope>
    <source>
        <strain evidence="1 2">DSM 22899</strain>
    </source>
</reference>
<dbReference type="RefSeq" id="WP_139378468.1">
    <property type="nucleotide sequence ID" value="NZ_FUYS01000001.1"/>
</dbReference>
<keyword evidence="2" id="KW-1185">Reference proteome</keyword>
<dbReference type="EMBL" id="FUYS01000001">
    <property type="protein sequence ID" value="SKB26426.1"/>
    <property type="molecule type" value="Genomic_DNA"/>
</dbReference>
<dbReference type="Proteomes" id="UP000190541">
    <property type="component" value="Unassembled WGS sequence"/>
</dbReference>
<accession>A0A1T4ZUR8</accession>
<gene>
    <name evidence="1" type="ORF">SAMN05660226_00115</name>
</gene>
<sequence length="65" mass="6808">MDIVNLNFGKTLSREEMRGIAGGNVRCVLTDGESYPCGHDDLDLCGSQCGDAFGDECGGCYGGID</sequence>
<dbReference type="OrthoDB" id="1189650at2"/>
<evidence type="ECO:0000313" key="1">
    <source>
        <dbReference type="EMBL" id="SKB26426.1"/>
    </source>
</evidence>
<name>A0A1T4ZUR8_9SPHI</name>
<dbReference type="AlphaFoldDB" id="A0A1T4ZUR8"/>